<dbReference type="AlphaFoldDB" id="A0A8K0WVL0"/>
<organism evidence="1 2">
    <name type="scientific">Stachybotrys elegans</name>
    <dbReference type="NCBI Taxonomy" id="80388"/>
    <lineage>
        <taxon>Eukaryota</taxon>
        <taxon>Fungi</taxon>
        <taxon>Dikarya</taxon>
        <taxon>Ascomycota</taxon>
        <taxon>Pezizomycotina</taxon>
        <taxon>Sordariomycetes</taxon>
        <taxon>Hypocreomycetidae</taxon>
        <taxon>Hypocreales</taxon>
        <taxon>Stachybotryaceae</taxon>
        <taxon>Stachybotrys</taxon>
    </lineage>
</organism>
<sequence>MCRLDDSCFMYMQLAACLCHAILVQALVRKYETYHGLQRVQRCDPSPTRGFITLSVRVNRCVLLSSSSGGLEIEEIVISLRWSGMTTKAKEDG</sequence>
<reference evidence="1" key="1">
    <citation type="journal article" date="2021" name="Nat. Commun.">
        <title>Genetic determinants of endophytism in the Arabidopsis root mycobiome.</title>
        <authorList>
            <person name="Mesny F."/>
            <person name="Miyauchi S."/>
            <person name="Thiergart T."/>
            <person name="Pickel B."/>
            <person name="Atanasova L."/>
            <person name="Karlsson M."/>
            <person name="Huettel B."/>
            <person name="Barry K.W."/>
            <person name="Haridas S."/>
            <person name="Chen C."/>
            <person name="Bauer D."/>
            <person name="Andreopoulos W."/>
            <person name="Pangilinan J."/>
            <person name="LaButti K."/>
            <person name="Riley R."/>
            <person name="Lipzen A."/>
            <person name="Clum A."/>
            <person name="Drula E."/>
            <person name="Henrissat B."/>
            <person name="Kohler A."/>
            <person name="Grigoriev I.V."/>
            <person name="Martin F.M."/>
            <person name="Hacquard S."/>
        </authorList>
    </citation>
    <scope>NUCLEOTIDE SEQUENCE</scope>
    <source>
        <strain evidence="1">MPI-CAGE-CH-0235</strain>
    </source>
</reference>
<evidence type="ECO:0000313" key="1">
    <source>
        <dbReference type="EMBL" id="KAH7326776.1"/>
    </source>
</evidence>
<dbReference type="EMBL" id="JAGPNK010000002">
    <property type="protein sequence ID" value="KAH7326776.1"/>
    <property type="molecule type" value="Genomic_DNA"/>
</dbReference>
<proteinExistence type="predicted"/>
<evidence type="ECO:0000313" key="2">
    <source>
        <dbReference type="Proteomes" id="UP000813444"/>
    </source>
</evidence>
<gene>
    <name evidence="1" type="ORF">B0I35DRAFT_144486</name>
</gene>
<name>A0A8K0WVL0_9HYPO</name>
<accession>A0A8K0WVL0</accession>
<keyword evidence="2" id="KW-1185">Reference proteome</keyword>
<dbReference type="Proteomes" id="UP000813444">
    <property type="component" value="Unassembled WGS sequence"/>
</dbReference>
<protein>
    <submittedName>
        <fullName evidence="1">Uncharacterized protein</fullName>
    </submittedName>
</protein>
<comment type="caution">
    <text evidence="1">The sequence shown here is derived from an EMBL/GenBank/DDBJ whole genome shotgun (WGS) entry which is preliminary data.</text>
</comment>